<protein>
    <submittedName>
        <fullName evidence="1">Uncharacterized protein</fullName>
    </submittedName>
</protein>
<proteinExistence type="predicted"/>
<organism evidence="1 2">
    <name type="scientific">Streptococcus macacae NCTC 11558</name>
    <dbReference type="NCBI Taxonomy" id="764298"/>
    <lineage>
        <taxon>Bacteria</taxon>
        <taxon>Bacillati</taxon>
        <taxon>Bacillota</taxon>
        <taxon>Bacilli</taxon>
        <taxon>Lactobacillales</taxon>
        <taxon>Streptococcaceae</taxon>
        <taxon>Streptococcus</taxon>
    </lineage>
</organism>
<name>G5JYR8_9STRE</name>
<evidence type="ECO:0000313" key="1">
    <source>
        <dbReference type="EMBL" id="EHJ51622.1"/>
    </source>
</evidence>
<dbReference type="Proteomes" id="UP000003573">
    <property type="component" value="Unassembled WGS sequence"/>
</dbReference>
<gene>
    <name evidence="1" type="ORF">STRMA_0332</name>
</gene>
<accession>G5JYR8</accession>
<dbReference type="AlphaFoldDB" id="G5JYR8"/>
<dbReference type="EMBL" id="AEUW02000001">
    <property type="protein sequence ID" value="EHJ51622.1"/>
    <property type="molecule type" value="Genomic_DNA"/>
</dbReference>
<evidence type="ECO:0000313" key="2">
    <source>
        <dbReference type="Proteomes" id="UP000003573"/>
    </source>
</evidence>
<sequence length="41" mass="4711">MAKGSETKIDQTKPSIFQQVPVSFAIDYFKSVIRLKTEKLH</sequence>
<keyword evidence="2" id="KW-1185">Reference proteome</keyword>
<reference evidence="1 2" key="1">
    <citation type="journal article" date="2014" name="Int. J. Syst. Evol. Microbiol.">
        <title>Phylogenomics and the dynamic genome evolution of the genus Streptococcus.</title>
        <authorList>
            <consortium name="The Broad Institute Genome Sequencing Platform"/>
            <person name="Richards V.P."/>
            <person name="Palmer S.R."/>
            <person name="Pavinski Bitar P.D."/>
            <person name="Qin X."/>
            <person name="Weinstock G.M."/>
            <person name="Highlander S.K."/>
            <person name="Town C.D."/>
            <person name="Burne R.A."/>
            <person name="Stanhope M.J."/>
        </authorList>
    </citation>
    <scope>NUCLEOTIDE SEQUENCE [LARGE SCALE GENOMIC DNA]</scope>
    <source>
        <strain evidence="1 2">NCTC 11558</strain>
    </source>
</reference>
<dbReference type="STRING" id="764298.STRMA_0332"/>
<comment type="caution">
    <text evidence="1">The sequence shown here is derived from an EMBL/GenBank/DDBJ whole genome shotgun (WGS) entry which is preliminary data.</text>
</comment>